<evidence type="ECO:0000256" key="1">
    <source>
        <dbReference type="SAM" id="Phobius"/>
    </source>
</evidence>
<dbReference type="AlphaFoldDB" id="A0A6J4LEI0"/>
<keyword evidence="1" id="KW-1133">Transmembrane helix</keyword>
<name>A0A6J4LEI0_9BACT</name>
<organism evidence="2">
    <name type="scientific">uncultured Gemmatimonadota bacterium</name>
    <dbReference type="NCBI Taxonomy" id="203437"/>
    <lineage>
        <taxon>Bacteria</taxon>
        <taxon>Pseudomonadati</taxon>
        <taxon>Gemmatimonadota</taxon>
        <taxon>environmental samples</taxon>
    </lineage>
</organism>
<keyword evidence="1" id="KW-0472">Membrane</keyword>
<accession>A0A6J4LEI0</accession>
<feature type="non-terminal residue" evidence="2">
    <location>
        <position position="1"/>
    </location>
</feature>
<sequence length="32" mass="3511">HYPGRRHWGLRGPGRTAGLVALLVLLVLHVPV</sequence>
<protein>
    <submittedName>
        <fullName evidence="2">Uncharacterized protein</fullName>
    </submittedName>
</protein>
<gene>
    <name evidence="2" type="ORF">AVDCRST_MAG89-2057</name>
</gene>
<proteinExistence type="predicted"/>
<feature type="non-terminal residue" evidence="2">
    <location>
        <position position="32"/>
    </location>
</feature>
<reference evidence="2" key="1">
    <citation type="submission" date="2020-02" db="EMBL/GenBank/DDBJ databases">
        <authorList>
            <person name="Meier V. D."/>
        </authorList>
    </citation>
    <scope>NUCLEOTIDE SEQUENCE</scope>
    <source>
        <strain evidence="2">AVDCRST_MAG89</strain>
    </source>
</reference>
<dbReference type="EMBL" id="CADCTV010000434">
    <property type="protein sequence ID" value="CAA9329518.1"/>
    <property type="molecule type" value="Genomic_DNA"/>
</dbReference>
<feature type="transmembrane region" description="Helical" evidence="1">
    <location>
        <begin position="12"/>
        <end position="30"/>
    </location>
</feature>
<keyword evidence="1" id="KW-0812">Transmembrane</keyword>
<evidence type="ECO:0000313" key="2">
    <source>
        <dbReference type="EMBL" id="CAA9329518.1"/>
    </source>
</evidence>